<evidence type="ECO:0000259" key="6">
    <source>
        <dbReference type="Pfam" id="PF04335"/>
    </source>
</evidence>
<feature type="transmembrane region" description="Helical" evidence="5">
    <location>
        <begin position="31"/>
        <end position="51"/>
    </location>
</feature>
<protein>
    <submittedName>
        <fullName evidence="7">Type IV secretion system protein</fullName>
    </submittedName>
</protein>
<name>A0ABS1AXH7_BURVI</name>
<keyword evidence="2 5" id="KW-0812">Transmembrane</keyword>
<keyword evidence="3 5" id="KW-1133">Transmembrane helix</keyword>
<evidence type="ECO:0000256" key="3">
    <source>
        <dbReference type="ARBA" id="ARBA00022989"/>
    </source>
</evidence>
<gene>
    <name evidence="7" type="ORF">I5589_17455</name>
</gene>
<dbReference type="Gene3D" id="3.10.450.230">
    <property type="entry name" value="VirB8 protein"/>
    <property type="match status" value="1"/>
</dbReference>
<dbReference type="InterPro" id="IPR032710">
    <property type="entry name" value="NTF2-like_dom_sf"/>
</dbReference>
<evidence type="ECO:0000256" key="1">
    <source>
        <dbReference type="ARBA" id="ARBA00004167"/>
    </source>
</evidence>
<dbReference type="Proteomes" id="UP000808215">
    <property type="component" value="Unassembled WGS sequence"/>
</dbReference>
<comment type="caution">
    <text evidence="7">The sequence shown here is derived from an EMBL/GenBank/DDBJ whole genome shotgun (WGS) entry which is preliminary data.</text>
</comment>
<evidence type="ECO:0000256" key="2">
    <source>
        <dbReference type="ARBA" id="ARBA00022692"/>
    </source>
</evidence>
<dbReference type="Pfam" id="PF04335">
    <property type="entry name" value="VirB8"/>
    <property type="match status" value="1"/>
</dbReference>
<organism evidence="7 8">
    <name type="scientific">Burkholderia vietnamiensis</name>
    <dbReference type="NCBI Taxonomy" id="60552"/>
    <lineage>
        <taxon>Bacteria</taxon>
        <taxon>Pseudomonadati</taxon>
        <taxon>Pseudomonadota</taxon>
        <taxon>Betaproteobacteria</taxon>
        <taxon>Burkholderiales</taxon>
        <taxon>Burkholderiaceae</taxon>
        <taxon>Burkholderia</taxon>
        <taxon>Burkholderia cepacia complex</taxon>
    </lineage>
</organism>
<accession>A0ABS1AXH7</accession>
<keyword evidence="8" id="KW-1185">Reference proteome</keyword>
<dbReference type="CDD" id="cd16424">
    <property type="entry name" value="VirB8"/>
    <property type="match status" value="1"/>
</dbReference>
<keyword evidence="4 5" id="KW-0472">Membrane</keyword>
<evidence type="ECO:0000256" key="5">
    <source>
        <dbReference type="SAM" id="Phobius"/>
    </source>
</evidence>
<dbReference type="SUPFAM" id="SSF54427">
    <property type="entry name" value="NTF2-like"/>
    <property type="match status" value="1"/>
</dbReference>
<feature type="domain" description="Bacterial virulence protein VirB8" evidence="6">
    <location>
        <begin position="19"/>
        <end position="221"/>
    </location>
</feature>
<dbReference type="EMBL" id="JADVKH010000037">
    <property type="protein sequence ID" value="MBJ9688862.1"/>
    <property type="molecule type" value="Genomic_DNA"/>
</dbReference>
<reference evidence="7 8" key="1">
    <citation type="submission" date="2020-11" db="EMBL/GenBank/DDBJ databases">
        <title>Enhanced detection system for hospital associated transmission using whole genome sequencing surveillance.</title>
        <authorList>
            <person name="Harrison L.H."/>
            <person name="Van Tyne D."/>
            <person name="Marsh J.W."/>
            <person name="Griffith M.P."/>
            <person name="Snyder D.J."/>
            <person name="Cooper V.S."/>
            <person name="Mustapha M."/>
        </authorList>
    </citation>
    <scope>NUCLEOTIDE SEQUENCE [LARGE SCALE GENOMIC DNA]</scope>
    <source>
        <strain evidence="7 8">BC00020</strain>
    </source>
</reference>
<evidence type="ECO:0000256" key="4">
    <source>
        <dbReference type="ARBA" id="ARBA00023136"/>
    </source>
</evidence>
<evidence type="ECO:0000313" key="7">
    <source>
        <dbReference type="EMBL" id="MBJ9688862.1"/>
    </source>
</evidence>
<sequence length="232" mass="25919">MKIKKAMTAPADGDGPPVESYQSMRVSRARAWVLAIVAWPIAGLAILVDVFQTANASYVPPVVLTIGADNHVQKSEIGTPEVILSKDAIVDQEIARYVTERFTLNRAFRDEMVRYVDLHSTPEVAGVFDHEMDANNRDNPYYRLPQGVSRKPVDIRVRVFDRENKKGEVTLKTTWDGNGADAQPTYWHVRFQYDVVKQALSPADRYINGTGFVMTAWQANTEPGPRNVAAGE</sequence>
<evidence type="ECO:0000313" key="8">
    <source>
        <dbReference type="Proteomes" id="UP000808215"/>
    </source>
</evidence>
<comment type="subcellular location">
    <subcellularLocation>
        <location evidence="1">Membrane</location>
        <topology evidence="1">Single-pass membrane protein</topology>
    </subcellularLocation>
</comment>
<dbReference type="InterPro" id="IPR007430">
    <property type="entry name" value="VirB8"/>
</dbReference>
<proteinExistence type="predicted"/>